<feature type="compositionally biased region" description="Low complexity" evidence="1">
    <location>
        <begin position="77"/>
        <end position="87"/>
    </location>
</feature>
<feature type="region of interest" description="Disordered" evidence="1">
    <location>
        <begin position="466"/>
        <end position="499"/>
    </location>
</feature>
<accession>A0A7S2BTQ6</accession>
<evidence type="ECO:0000313" key="2">
    <source>
        <dbReference type="EMBL" id="CAD9406650.1"/>
    </source>
</evidence>
<dbReference type="AlphaFoldDB" id="A0A7S2BTQ6"/>
<sequence>MGSTEQSGEWNWFNNVVPEMGKAWNNLTAAPAAAGADYVPTTEAAPTGSVPQGDEAGPVPLVATPARQPPPPPPRPATEAKTPAAKAHSVSADSQGSVFRSRRIGNDPPEPTGHNSMGLTDWSEGDAVGGAHRDAALLGYSAEDYLHSRDQLVSLIERGLKPPPSLFTQLEACAHKMSAEDLREEYKWYVSTYLAEESSLQLKGACEMLVIRIGEIVSMPRAARLAKKVSDKRLTDAGVTPRAEEVVDTALGVGSNGKDYRDFVALRQKAMDARSNGRAVPSADYAELDLRMYTLPGADMITEYQFLANLYLKYEFSEEASELYVRGFCELRLMRLGELLFMPLAVRIAAAKADVVLSRTDAMLPNIVSSSLTRTGGEAYVPPTLDQLAPMQGSSVGQYTQALSQQPIYLGAVPSDVFLAPAQDKKVSKEQAQKILNEAASRASGPTAAATALGIPQGLVQGLVPPKIVVPPTAPPDRNSKTPSSKRKPATPKKTAVPEVEAAASAGAVAADGPIKMPASAPYVHGHMPSVNMDMLKDIAILGGNPIQDPLPNQGRPMPAKAEWSTGSPNAAAALAASENTTRSSVPNWLKKLRTRENLGGRRRDADQMRLLDLAAEAASQAAFHGAASAAVGALDQSSVIETEGTDASPQRPKYEAPSHFMAKDQLIGELRSFLVDTGGSNVRKKLKTVSDEDKKGWFMREADRLRLNQISKHTNRIDAIEKLEKARGMTSGVNYQTSSNAAAARDELKKAPSVFGELTA</sequence>
<dbReference type="PANTHER" id="PTHR48125:SF10">
    <property type="entry name" value="OS12G0136300 PROTEIN"/>
    <property type="match status" value="1"/>
</dbReference>
<dbReference type="EMBL" id="HBGU01007428">
    <property type="protein sequence ID" value="CAD9406650.1"/>
    <property type="molecule type" value="Transcribed_RNA"/>
</dbReference>
<gene>
    <name evidence="2" type="ORF">CBRE1094_LOCUS4069</name>
</gene>
<dbReference type="PANTHER" id="PTHR48125">
    <property type="entry name" value="LP07818P1"/>
    <property type="match status" value="1"/>
</dbReference>
<protein>
    <submittedName>
        <fullName evidence="2">Uncharacterized protein</fullName>
    </submittedName>
</protein>
<organism evidence="2">
    <name type="scientific">Haptolina brevifila</name>
    <dbReference type="NCBI Taxonomy" id="156173"/>
    <lineage>
        <taxon>Eukaryota</taxon>
        <taxon>Haptista</taxon>
        <taxon>Haptophyta</taxon>
        <taxon>Prymnesiophyceae</taxon>
        <taxon>Prymnesiales</taxon>
        <taxon>Prymnesiaceae</taxon>
        <taxon>Haptolina</taxon>
    </lineage>
</organism>
<reference evidence="2" key="1">
    <citation type="submission" date="2021-01" db="EMBL/GenBank/DDBJ databases">
        <authorList>
            <person name="Corre E."/>
            <person name="Pelletier E."/>
            <person name="Niang G."/>
            <person name="Scheremetjew M."/>
            <person name="Finn R."/>
            <person name="Kale V."/>
            <person name="Holt S."/>
            <person name="Cochrane G."/>
            <person name="Meng A."/>
            <person name="Brown T."/>
            <person name="Cohen L."/>
        </authorList>
    </citation>
    <scope>NUCLEOTIDE SEQUENCE</scope>
    <source>
        <strain evidence="2">UTEX LB 985</strain>
    </source>
</reference>
<proteinExistence type="predicted"/>
<name>A0A7S2BTQ6_9EUKA</name>
<evidence type="ECO:0000256" key="1">
    <source>
        <dbReference type="SAM" id="MobiDB-lite"/>
    </source>
</evidence>
<feature type="compositionally biased region" description="Pro residues" evidence="1">
    <location>
        <begin position="67"/>
        <end position="76"/>
    </location>
</feature>
<feature type="region of interest" description="Disordered" evidence="1">
    <location>
        <begin position="38"/>
        <end position="125"/>
    </location>
</feature>